<name>A0A7D5Z7S1_9HYPO</name>
<dbReference type="AlphaFoldDB" id="A0A7D5Z7S1"/>
<dbReference type="KEGG" id="mbrn:90968220"/>
<dbReference type="RefSeq" id="XP_065987805.1">
    <property type="nucleotide sequence ID" value="XM_066131715.1"/>
</dbReference>
<keyword evidence="2" id="KW-1185">Reference proteome</keyword>
<dbReference type="GeneID" id="90968220"/>
<evidence type="ECO:0000313" key="1">
    <source>
        <dbReference type="EMBL" id="QLI74083.1"/>
    </source>
</evidence>
<dbReference type="EMBL" id="CP058938">
    <property type="protein sequence ID" value="QLI74083.1"/>
    <property type="molecule type" value="Genomic_DNA"/>
</dbReference>
<accession>A0A7D5Z7S1</accession>
<reference evidence="1 2" key="1">
    <citation type="submission" date="2020-07" db="EMBL/GenBank/DDBJ databases">
        <title>Telomere length de novo assembly of all 7 chromosomes of the fungus, Metarhizium brunneum, using a novel assembly pipeline.</title>
        <authorList>
            <person name="Saud z."/>
            <person name="Kortsinoglou A."/>
            <person name="Kouvelis V.N."/>
            <person name="Butt T.M."/>
        </authorList>
    </citation>
    <scope>NUCLEOTIDE SEQUENCE [LARGE SCALE GENOMIC DNA]</scope>
    <source>
        <strain evidence="1 2">4556</strain>
    </source>
</reference>
<gene>
    <name evidence="1" type="ORF">G6M90_00g106990</name>
</gene>
<proteinExistence type="predicted"/>
<evidence type="ECO:0000313" key="2">
    <source>
        <dbReference type="Proteomes" id="UP000510686"/>
    </source>
</evidence>
<dbReference type="Proteomes" id="UP000510686">
    <property type="component" value="Chromosome 7"/>
</dbReference>
<protein>
    <submittedName>
        <fullName evidence="1">Uncharacterized protein</fullName>
    </submittedName>
</protein>
<sequence length="47" mass="4887">MQKGTNKNPSDLGAIRVGCGVEIVGQVKPRSLAALVLGRQGPKSNQL</sequence>
<organism evidence="1 2">
    <name type="scientific">Metarhizium brunneum</name>
    <dbReference type="NCBI Taxonomy" id="500148"/>
    <lineage>
        <taxon>Eukaryota</taxon>
        <taxon>Fungi</taxon>
        <taxon>Dikarya</taxon>
        <taxon>Ascomycota</taxon>
        <taxon>Pezizomycotina</taxon>
        <taxon>Sordariomycetes</taxon>
        <taxon>Hypocreomycetidae</taxon>
        <taxon>Hypocreales</taxon>
        <taxon>Clavicipitaceae</taxon>
        <taxon>Metarhizium</taxon>
    </lineage>
</organism>